<dbReference type="EMBL" id="LGRX02030310">
    <property type="protein sequence ID" value="KAK3245818.1"/>
    <property type="molecule type" value="Genomic_DNA"/>
</dbReference>
<keyword evidence="3" id="KW-1185">Reference proteome</keyword>
<gene>
    <name evidence="2" type="ORF">CYMTET_44639</name>
</gene>
<sequence length="251" mass="28044">MKPFKNLSGLSFAIALIARLTAIASSAEETPTTPSSTVYEDRCSRAAAYDRAFSTWQSQFEEYVTTDLDFSEGEVIANQRAFLDKLDTLFPAYTSNVVDEMLKYTIDVDNKGVLFSTVTLNFDPAHKAGIAGRLLSIFKQREDMYEFTVNTILSSEVIENRQLLFILPIANEIALTIERDGETCTIPMVDNPGHRAVIGKFNTEIIPASYKLTFKVVCGTEEYLHSIVDDPSVSIGSRRVLNMHWSFKTPA</sequence>
<reference evidence="2 3" key="1">
    <citation type="journal article" date="2015" name="Genome Biol. Evol.">
        <title>Comparative Genomics of a Bacterivorous Green Alga Reveals Evolutionary Causalities and Consequences of Phago-Mixotrophic Mode of Nutrition.</title>
        <authorList>
            <person name="Burns J.A."/>
            <person name="Paasch A."/>
            <person name="Narechania A."/>
            <person name="Kim E."/>
        </authorList>
    </citation>
    <scope>NUCLEOTIDE SEQUENCE [LARGE SCALE GENOMIC DNA]</scope>
    <source>
        <strain evidence="2 3">PLY_AMNH</strain>
    </source>
</reference>
<accession>A0AAE0BZT5</accession>
<feature type="chain" id="PRO_5042114996" evidence="1">
    <location>
        <begin position="28"/>
        <end position="251"/>
    </location>
</feature>
<keyword evidence="1" id="KW-0732">Signal</keyword>
<evidence type="ECO:0000313" key="3">
    <source>
        <dbReference type="Proteomes" id="UP001190700"/>
    </source>
</evidence>
<feature type="signal peptide" evidence="1">
    <location>
        <begin position="1"/>
        <end position="27"/>
    </location>
</feature>
<protein>
    <submittedName>
        <fullName evidence="2">Uncharacterized protein</fullName>
    </submittedName>
</protein>
<comment type="caution">
    <text evidence="2">The sequence shown here is derived from an EMBL/GenBank/DDBJ whole genome shotgun (WGS) entry which is preliminary data.</text>
</comment>
<proteinExistence type="predicted"/>
<evidence type="ECO:0000256" key="1">
    <source>
        <dbReference type="SAM" id="SignalP"/>
    </source>
</evidence>
<dbReference type="AlphaFoldDB" id="A0AAE0BZT5"/>
<organism evidence="2 3">
    <name type="scientific">Cymbomonas tetramitiformis</name>
    <dbReference type="NCBI Taxonomy" id="36881"/>
    <lineage>
        <taxon>Eukaryota</taxon>
        <taxon>Viridiplantae</taxon>
        <taxon>Chlorophyta</taxon>
        <taxon>Pyramimonadophyceae</taxon>
        <taxon>Pyramimonadales</taxon>
        <taxon>Pyramimonadaceae</taxon>
        <taxon>Cymbomonas</taxon>
    </lineage>
</organism>
<name>A0AAE0BZT5_9CHLO</name>
<dbReference type="Proteomes" id="UP001190700">
    <property type="component" value="Unassembled WGS sequence"/>
</dbReference>
<evidence type="ECO:0000313" key="2">
    <source>
        <dbReference type="EMBL" id="KAK3245818.1"/>
    </source>
</evidence>